<sequence>MSHYFHSLAKIPMAATKKAAESTLYHLSPKGFWKKFREVAAVNPEISSGLPLPSLNRYPPPGSRPEKYSTPATKASDIAQNPYWKRDVRRAYPQLSVVTQSELSALLIEHSTAPAVAAPSEGEKSDVPAAKKELALPDAIAAITSTAKVYSECRLPPTLSVPHKRWVPQLSPAAPHDEHSYFPIPLTSYLNVPRLTSNNHKHESMSGPPPPAVLDPYPQVQPAFFADDPRIYFSKGSNTWRFEQDDGTELEFDVAKSAWTPLVDEDLVSRQQAAYSVAGVDESTPAAPVLKRESKKRKAEDYTSATAPDEGVTIKRGKADKKEKAPTERKSKNTAVYVTNLPLDTEQDELVERFSKCGVIEEDLDGEPKVKMYAREDGSFSGEALVVFFKEDSVILAVNLLDEAELRLGQPSTVMRVAKADFAHKNHAKLEEWGEDDGFGPQPDPAESAADRAKQGRVVVLKHMFTLQDLEKDASLLLDLKEDVREECSTLGEVTNVVLYDKEKDGIMTVKFRDPLSAQACVLKMNGRFFDKRRIEAEIFTGKQRFKRSGAGDDLGGEGEEAERKRLDDFAQWLMTEGD</sequence>
<dbReference type="InterPro" id="IPR035979">
    <property type="entry name" value="RBD_domain_sf"/>
</dbReference>
<evidence type="ECO:0000256" key="7">
    <source>
        <dbReference type="SAM" id="MobiDB-lite"/>
    </source>
</evidence>
<proteinExistence type="inferred from homology"/>
<dbReference type="InterPro" id="IPR034393">
    <property type="entry name" value="TatSF1-like"/>
</dbReference>
<feature type="region of interest" description="Disordered" evidence="7">
    <location>
        <begin position="433"/>
        <end position="452"/>
    </location>
</feature>
<dbReference type="Proteomes" id="UP000467700">
    <property type="component" value="Unassembled WGS sequence"/>
</dbReference>
<dbReference type="InterPro" id="IPR000504">
    <property type="entry name" value="RRM_dom"/>
</dbReference>
<keyword evidence="10" id="KW-1185">Reference proteome</keyword>
<dbReference type="GO" id="GO:0003723">
    <property type="term" value="F:RNA binding"/>
    <property type="evidence" value="ECO:0007669"/>
    <property type="project" value="UniProtKB-UniRule"/>
</dbReference>
<dbReference type="PANTHER" id="PTHR15608:SF0">
    <property type="entry name" value="HIV TAT-SPECIFIC FACTOR 1"/>
    <property type="match status" value="1"/>
</dbReference>
<dbReference type="InterPro" id="IPR016813">
    <property type="entry name" value="NADH_Ub_cplx-1_21kDa"/>
</dbReference>
<dbReference type="FunFam" id="3.30.70.330:FF:000105">
    <property type="entry name" value="HIV Tat-specific factor 1 homolog"/>
    <property type="match status" value="1"/>
</dbReference>
<dbReference type="CDD" id="cd12285">
    <property type="entry name" value="RRM3_RBM39_like"/>
    <property type="match status" value="1"/>
</dbReference>
<dbReference type="Gene3D" id="3.30.70.330">
    <property type="match status" value="2"/>
</dbReference>
<dbReference type="GO" id="GO:0005686">
    <property type="term" value="C:U2 snRNP"/>
    <property type="evidence" value="ECO:0007669"/>
    <property type="project" value="TreeGrafter"/>
</dbReference>
<dbReference type="PANTHER" id="PTHR15608">
    <property type="entry name" value="SPLICING FACTOR U2AF-ASSOCIATED PROTEIN 2"/>
    <property type="match status" value="1"/>
</dbReference>
<evidence type="ECO:0000259" key="8">
    <source>
        <dbReference type="PROSITE" id="PS50102"/>
    </source>
</evidence>
<evidence type="ECO:0000256" key="5">
    <source>
        <dbReference type="ARBA" id="ARBA00023187"/>
    </source>
</evidence>
<evidence type="ECO:0000313" key="9">
    <source>
        <dbReference type="EMBL" id="CAA7263170.1"/>
    </source>
</evidence>
<dbReference type="CDD" id="cd22849">
    <property type="entry name" value="NuzM"/>
    <property type="match status" value="1"/>
</dbReference>
<accession>A0A8S0VV34</accession>
<dbReference type="AlphaFoldDB" id="A0A8S0VV34"/>
<evidence type="ECO:0000256" key="2">
    <source>
        <dbReference type="ARBA" id="ARBA00022664"/>
    </source>
</evidence>
<protein>
    <recommendedName>
        <fullName evidence="8">RRM domain-containing protein</fullName>
    </recommendedName>
</protein>
<dbReference type="InterPro" id="IPR012677">
    <property type="entry name" value="Nucleotide-bd_a/b_plait_sf"/>
</dbReference>
<keyword evidence="5" id="KW-0508">mRNA splicing</keyword>
<dbReference type="EMBL" id="CACVBS010000038">
    <property type="protein sequence ID" value="CAA7263170.1"/>
    <property type="molecule type" value="Genomic_DNA"/>
</dbReference>
<evidence type="ECO:0000256" key="4">
    <source>
        <dbReference type="ARBA" id="ARBA00022884"/>
    </source>
</evidence>
<gene>
    <name evidence="9" type="ORF">AAE3_LOCUS5283</name>
</gene>
<reference evidence="9 10" key="1">
    <citation type="submission" date="2020-01" db="EMBL/GenBank/DDBJ databases">
        <authorList>
            <person name="Gupta K D."/>
        </authorList>
    </citation>
    <scope>NUCLEOTIDE SEQUENCE [LARGE SCALE GENOMIC DNA]</scope>
</reference>
<name>A0A8S0VV34_CYCAE</name>
<evidence type="ECO:0000256" key="1">
    <source>
        <dbReference type="ARBA" id="ARBA00007747"/>
    </source>
</evidence>
<feature type="region of interest" description="Disordered" evidence="7">
    <location>
        <begin position="51"/>
        <end position="70"/>
    </location>
</feature>
<feature type="region of interest" description="Disordered" evidence="7">
    <location>
        <begin position="276"/>
        <end position="333"/>
    </location>
</feature>
<dbReference type="PROSITE" id="PS50102">
    <property type="entry name" value="RRM"/>
    <property type="match status" value="1"/>
</dbReference>
<dbReference type="GO" id="GO:0000398">
    <property type="term" value="P:mRNA splicing, via spliceosome"/>
    <property type="evidence" value="ECO:0007669"/>
    <property type="project" value="InterPro"/>
</dbReference>
<evidence type="ECO:0000256" key="6">
    <source>
        <dbReference type="PROSITE-ProRule" id="PRU00176"/>
    </source>
</evidence>
<comment type="similarity">
    <text evidence="1">Belongs to the HTATSF1 family.</text>
</comment>
<feature type="compositionally biased region" description="Basic and acidic residues" evidence="7">
    <location>
        <begin position="320"/>
        <end position="331"/>
    </location>
</feature>
<organism evidence="9 10">
    <name type="scientific">Cyclocybe aegerita</name>
    <name type="common">Black poplar mushroom</name>
    <name type="synonym">Agrocybe aegerita</name>
    <dbReference type="NCBI Taxonomy" id="1973307"/>
    <lineage>
        <taxon>Eukaryota</taxon>
        <taxon>Fungi</taxon>
        <taxon>Dikarya</taxon>
        <taxon>Basidiomycota</taxon>
        <taxon>Agaricomycotina</taxon>
        <taxon>Agaricomycetes</taxon>
        <taxon>Agaricomycetidae</taxon>
        <taxon>Agaricales</taxon>
        <taxon>Agaricineae</taxon>
        <taxon>Bolbitiaceae</taxon>
        <taxon>Cyclocybe</taxon>
    </lineage>
</organism>
<dbReference type="CDD" id="cd12281">
    <property type="entry name" value="RRM1_TatSF1_like"/>
    <property type="match status" value="1"/>
</dbReference>
<comment type="caution">
    <text evidence="9">The sequence shown here is derived from an EMBL/GenBank/DDBJ whole genome shotgun (WGS) entry which is preliminary data.</text>
</comment>
<dbReference type="SMART" id="SM00360">
    <property type="entry name" value="RRM"/>
    <property type="match status" value="2"/>
</dbReference>
<evidence type="ECO:0000256" key="3">
    <source>
        <dbReference type="ARBA" id="ARBA00022737"/>
    </source>
</evidence>
<evidence type="ECO:0000313" key="10">
    <source>
        <dbReference type="Proteomes" id="UP000467700"/>
    </source>
</evidence>
<dbReference type="InterPro" id="IPR034392">
    <property type="entry name" value="TatSF1-like_RRM1"/>
</dbReference>
<keyword evidence="3" id="KW-0677">Repeat</keyword>
<dbReference type="SUPFAM" id="SSF54928">
    <property type="entry name" value="RNA-binding domain, RBD"/>
    <property type="match status" value="2"/>
</dbReference>
<keyword evidence="2" id="KW-0507">mRNA processing</keyword>
<feature type="domain" description="RRM" evidence="8">
    <location>
        <begin position="334"/>
        <end position="422"/>
    </location>
</feature>
<dbReference type="OrthoDB" id="10258585at2759"/>
<dbReference type="Pfam" id="PF00076">
    <property type="entry name" value="RRM_1"/>
    <property type="match status" value="2"/>
</dbReference>
<dbReference type="GO" id="GO:0005684">
    <property type="term" value="C:U2-type spliceosomal complex"/>
    <property type="evidence" value="ECO:0007669"/>
    <property type="project" value="TreeGrafter"/>
</dbReference>
<keyword evidence="4 6" id="KW-0694">RNA-binding</keyword>